<comment type="caution">
    <text evidence="1">The sequence shown here is derived from an EMBL/GenBank/DDBJ whole genome shotgun (WGS) entry which is preliminary data.</text>
</comment>
<dbReference type="Pfam" id="PF13344">
    <property type="entry name" value="Hydrolase_6"/>
    <property type="match status" value="1"/>
</dbReference>
<dbReference type="Pfam" id="PF13242">
    <property type="entry name" value="Hydrolase_like"/>
    <property type="match status" value="1"/>
</dbReference>
<dbReference type="SUPFAM" id="SSF56784">
    <property type="entry name" value="HAD-like"/>
    <property type="match status" value="1"/>
</dbReference>
<gene>
    <name evidence="1" type="ORF">HNR50_002944</name>
</gene>
<proteinExistence type="predicted"/>
<dbReference type="InterPro" id="IPR006357">
    <property type="entry name" value="HAD-SF_hydro_IIA"/>
</dbReference>
<dbReference type="AlphaFoldDB" id="A0A841R7M3"/>
<dbReference type="InterPro" id="IPR023214">
    <property type="entry name" value="HAD_sf"/>
</dbReference>
<reference evidence="1 2" key="1">
    <citation type="submission" date="2020-08" db="EMBL/GenBank/DDBJ databases">
        <title>Genomic Encyclopedia of Type Strains, Phase IV (KMG-IV): sequencing the most valuable type-strain genomes for metagenomic binning, comparative biology and taxonomic classification.</title>
        <authorList>
            <person name="Goeker M."/>
        </authorList>
    </citation>
    <scope>NUCLEOTIDE SEQUENCE [LARGE SCALE GENOMIC DNA]</scope>
    <source>
        <strain evidence="1 2">DSM 2461</strain>
    </source>
</reference>
<accession>A0A841R7M3</accession>
<dbReference type="Proteomes" id="UP000587760">
    <property type="component" value="Unassembled WGS sequence"/>
</dbReference>
<dbReference type="Gene3D" id="3.40.50.1000">
    <property type="entry name" value="HAD superfamily/HAD-like"/>
    <property type="match status" value="2"/>
</dbReference>
<dbReference type="PANTHER" id="PTHR19288">
    <property type="entry name" value="4-NITROPHENYLPHOSPHATASE-RELATED"/>
    <property type="match status" value="1"/>
</dbReference>
<protein>
    <submittedName>
        <fullName evidence="1">HAD superfamily hydrolase (TIGR01450 family)</fullName>
    </submittedName>
</protein>
<organism evidence="1 2">
    <name type="scientific">Spirochaeta isovalerica</name>
    <dbReference type="NCBI Taxonomy" id="150"/>
    <lineage>
        <taxon>Bacteria</taxon>
        <taxon>Pseudomonadati</taxon>
        <taxon>Spirochaetota</taxon>
        <taxon>Spirochaetia</taxon>
        <taxon>Spirochaetales</taxon>
        <taxon>Spirochaetaceae</taxon>
        <taxon>Spirochaeta</taxon>
    </lineage>
</organism>
<dbReference type="GO" id="GO:0005737">
    <property type="term" value="C:cytoplasm"/>
    <property type="evidence" value="ECO:0007669"/>
    <property type="project" value="TreeGrafter"/>
</dbReference>
<keyword evidence="2" id="KW-1185">Reference proteome</keyword>
<dbReference type="GO" id="GO:0016791">
    <property type="term" value="F:phosphatase activity"/>
    <property type="evidence" value="ECO:0007669"/>
    <property type="project" value="TreeGrafter"/>
</dbReference>
<dbReference type="EMBL" id="JACHGJ010000006">
    <property type="protein sequence ID" value="MBB6481264.1"/>
    <property type="molecule type" value="Genomic_DNA"/>
</dbReference>
<evidence type="ECO:0000313" key="2">
    <source>
        <dbReference type="Proteomes" id="UP000587760"/>
    </source>
</evidence>
<evidence type="ECO:0000313" key="1">
    <source>
        <dbReference type="EMBL" id="MBB6481264.1"/>
    </source>
</evidence>
<name>A0A841R7M3_9SPIO</name>
<dbReference type="PANTHER" id="PTHR19288:SF46">
    <property type="entry name" value="HALOACID DEHALOGENASE-LIKE HYDROLASE DOMAIN-CONTAINING PROTEIN 2"/>
    <property type="match status" value="1"/>
</dbReference>
<dbReference type="InterPro" id="IPR036412">
    <property type="entry name" value="HAD-like_sf"/>
</dbReference>
<sequence length="249" mass="27571">MKKLLIDLDGTILEGPAPINDAREFFEKAEKLEIDFLIMTNSVKSPLLIKKRLSDAGLAVPMPSIINPIIAINSYLRRKGFGTAYIVGSGQEMEQVCIPHNEEYPEIVLLLDFEKENLSYSDLQNIFLFQQKGVPLITASASPYYLSGERKQLDTGAFVSLFETAGNTKIEVFGKPSLSYYTEALEILDAPPEDVIVIGDDWKTDIQGAENSGCHAFLARSGKYQPGDESHVPGIGVIDSLMEVFQYLD</sequence>
<dbReference type="RefSeq" id="WP_184747518.1">
    <property type="nucleotide sequence ID" value="NZ_JACHGJ010000006.1"/>
</dbReference>
<keyword evidence="1" id="KW-0378">Hydrolase</keyword>